<name>A0A0F9CDE4_9ZZZZ</name>
<protein>
    <submittedName>
        <fullName evidence="1">Uncharacterized protein</fullName>
    </submittedName>
</protein>
<evidence type="ECO:0000313" key="1">
    <source>
        <dbReference type="EMBL" id="KKK94741.1"/>
    </source>
</evidence>
<sequence>MKVLNTTTKPAATLAIGQFLAREYHYYCPRCGFVVGSEELRGLVPKRCNIGYGVLAYVGEEFFLNSRDNEQIVMNLREKNVIV</sequence>
<feature type="non-terminal residue" evidence="1">
    <location>
        <position position="83"/>
    </location>
</feature>
<reference evidence="1" key="1">
    <citation type="journal article" date="2015" name="Nature">
        <title>Complex archaea that bridge the gap between prokaryotes and eukaryotes.</title>
        <authorList>
            <person name="Spang A."/>
            <person name="Saw J.H."/>
            <person name="Jorgensen S.L."/>
            <person name="Zaremba-Niedzwiedzka K."/>
            <person name="Martijn J."/>
            <person name="Lind A.E."/>
            <person name="van Eijk R."/>
            <person name="Schleper C."/>
            <person name="Guy L."/>
            <person name="Ettema T.J."/>
        </authorList>
    </citation>
    <scope>NUCLEOTIDE SEQUENCE</scope>
</reference>
<proteinExistence type="predicted"/>
<dbReference type="EMBL" id="LAZR01047214">
    <property type="protein sequence ID" value="KKK94741.1"/>
    <property type="molecule type" value="Genomic_DNA"/>
</dbReference>
<gene>
    <name evidence="1" type="ORF">LCGC14_2679820</name>
</gene>
<comment type="caution">
    <text evidence="1">The sequence shown here is derived from an EMBL/GenBank/DDBJ whole genome shotgun (WGS) entry which is preliminary data.</text>
</comment>
<organism evidence="1">
    <name type="scientific">marine sediment metagenome</name>
    <dbReference type="NCBI Taxonomy" id="412755"/>
    <lineage>
        <taxon>unclassified sequences</taxon>
        <taxon>metagenomes</taxon>
        <taxon>ecological metagenomes</taxon>
    </lineage>
</organism>
<accession>A0A0F9CDE4</accession>
<dbReference type="AlphaFoldDB" id="A0A0F9CDE4"/>